<keyword evidence="2" id="KW-0489">Methyltransferase</keyword>
<dbReference type="GO" id="GO:0032259">
    <property type="term" value="P:methylation"/>
    <property type="evidence" value="ECO:0007669"/>
    <property type="project" value="UniProtKB-KW"/>
</dbReference>
<dbReference type="CDD" id="cd02440">
    <property type="entry name" value="AdoMet_MTases"/>
    <property type="match status" value="1"/>
</dbReference>
<dbReference type="AlphaFoldDB" id="A0A2Z2HZE7"/>
<dbReference type="KEGG" id="naj:B1756_15695"/>
<dbReference type="InterPro" id="IPR050508">
    <property type="entry name" value="Methyltransf_Superfamily"/>
</dbReference>
<name>A0A2Z2HZE7_9EURY</name>
<gene>
    <name evidence="2" type="ORF">B1756_15695</name>
</gene>
<dbReference type="Proteomes" id="UP000250088">
    <property type="component" value="Chromosome"/>
</dbReference>
<sequence>MAWYEAAAPWYDRFADPFEASVRSSGIDLLAVEPGESVLDVGCGTGRALVEFASDVGADGRAVGLDLAPAMCRETQAALEERGLDETADIVRGDARSIPIADDAVDAVFASFVLELFDTPTIPTVLEEWRRILDPGGRICVVALSRRTAGPVTRLYELVHRLAPTAADCRPIYLRETLAEAGFRPLETRHERVWYLPAEVVVADLR</sequence>
<dbReference type="OrthoDB" id="57427at2157"/>
<dbReference type="PANTHER" id="PTHR42912">
    <property type="entry name" value="METHYLTRANSFERASE"/>
    <property type="match status" value="1"/>
</dbReference>
<proteinExistence type="predicted"/>
<dbReference type="Pfam" id="PF13649">
    <property type="entry name" value="Methyltransf_25"/>
    <property type="match status" value="1"/>
</dbReference>
<organism evidence="2 3">
    <name type="scientific">Natrarchaeobaculum aegyptiacum</name>
    <dbReference type="NCBI Taxonomy" id="745377"/>
    <lineage>
        <taxon>Archaea</taxon>
        <taxon>Methanobacteriati</taxon>
        <taxon>Methanobacteriota</taxon>
        <taxon>Stenosarchaea group</taxon>
        <taxon>Halobacteria</taxon>
        <taxon>Halobacteriales</taxon>
        <taxon>Natrialbaceae</taxon>
        <taxon>Natrarchaeobaculum</taxon>
    </lineage>
</organism>
<dbReference type="InterPro" id="IPR029063">
    <property type="entry name" value="SAM-dependent_MTases_sf"/>
</dbReference>
<feature type="domain" description="Methyltransferase" evidence="1">
    <location>
        <begin position="38"/>
        <end position="137"/>
    </location>
</feature>
<keyword evidence="3" id="KW-1185">Reference proteome</keyword>
<accession>A0A2Z2HZE7</accession>
<protein>
    <submittedName>
        <fullName evidence="2">2-heptaprenyl-1,4-naphthoquinone methyltransferase</fullName>
    </submittedName>
</protein>
<evidence type="ECO:0000313" key="3">
    <source>
        <dbReference type="Proteomes" id="UP000250088"/>
    </source>
</evidence>
<dbReference type="InterPro" id="IPR041698">
    <property type="entry name" value="Methyltransf_25"/>
</dbReference>
<evidence type="ECO:0000313" key="2">
    <source>
        <dbReference type="EMBL" id="ARS91885.1"/>
    </source>
</evidence>
<evidence type="ECO:0000259" key="1">
    <source>
        <dbReference type="Pfam" id="PF13649"/>
    </source>
</evidence>
<reference evidence="3" key="1">
    <citation type="submission" date="2017-02" db="EMBL/GenBank/DDBJ databases">
        <title>Natronthermophilus aegyptiacus gen. nov.,sp. nov., an aerobic, extremely halophilic alkalithermophilic archaeon isolated from the athalassohaline Wadi An Natrun, Egypt.</title>
        <authorList>
            <person name="Zhao B."/>
        </authorList>
    </citation>
    <scope>NUCLEOTIDE SEQUENCE [LARGE SCALE GENOMIC DNA]</scope>
    <source>
        <strain evidence="3">JW/NM-HA 15</strain>
    </source>
</reference>
<dbReference type="PANTHER" id="PTHR42912:SF80">
    <property type="entry name" value="METHYLTRANSFERASE DOMAIN-CONTAINING PROTEIN"/>
    <property type="match status" value="1"/>
</dbReference>
<keyword evidence="2" id="KW-0808">Transferase</keyword>
<dbReference type="GO" id="GO:0008168">
    <property type="term" value="F:methyltransferase activity"/>
    <property type="evidence" value="ECO:0007669"/>
    <property type="project" value="UniProtKB-KW"/>
</dbReference>
<dbReference type="EMBL" id="CP019893">
    <property type="protein sequence ID" value="ARS91885.1"/>
    <property type="molecule type" value="Genomic_DNA"/>
</dbReference>
<dbReference type="SUPFAM" id="SSF53335">
    <property type="entry name" value="S-adenosyl-L-methionine-dependent methyltransferases"/>
    <property type="match status" value="1"/>
</dbReference>
<dbReference type="Gene3D" id="3.40.50.150">
    <property type="entry name" value="Vaccinia Virus protein VP39"/>
    <property type="match status" value="1"/>
</dbReference>